<protein>
    <recommendedName>
        <fullName evidence="3">pantoate--beta-alanine ligase (AMP-forming)</fullName>
        <ecNumber evidence="3">6.3.2.1</ecNumber>
    </recommendedName>
</protein>
<keyword evidence="5" id="KW-0566">Pantothenate biosynthesis</keyword>
<evidence type="ECO:0000256" key="4">
    <source>
        <dbReference type="ARBA" id="ARBA00022598"/>
    </source>
</evidence>
<dbReference type="PANTHER" id="PTHR21299:SF1">
    <property type="entry name" value="PANTOATE--BETA-ALANINE LIGASE"/>
    <property type="match status" value="1"/>
</dbReference>
<dbReference type="FunFam" id="3.30.1300.10:FF:000001">
    <property type="entry name" value="Pantothenate synthetase"/>
    <property type="match status" value="1"/>
</dbReference>
<accession>X0V1D3</accession>
<dbReference type="PANTHER" id="PTHR21299">
    <property type="entry name" value="CYTIDYLATE KINASE/PANTOATE-BETA-ALANINE LIGASE"/>
    <property type="match status" value="1"/>
</dbReference>
<comment type="caution">
    <text evidence="9">The sequence shown here is derived from an EMBL/GenBank/DDBJ whole genome shotgun (WGS) entry which is preliminary data.</text>
</comment>
<evidence type="ECO:0000256" key="7">
    <source>
        <dbReference type="ARBA" id="ARBA00022840"/>
    </source>
</evidence>
<dbReference type="Gene3D" id="3.40.50.620">
    <property type="entry name" value="HUPs"/>
    <property type="match status" value="1"/>
</dbReference>
<dbReference type="UniPathway" id="UPA00028">
    <property type="reaction ID" value="UER00005"/>
</dbReference>
<dbReference type="AlphaFoldDB" id="X0V1D3"/>
<evidence type="ECO:0000256" key="3">
    <source>
        <dbReference type="ARBA" id="ARBA00012219"/>
    </source>
</evidence>
<proteinExistence type="inferred from homology"/>
<keyword evidence="7" id="KW-0067">ATP-binding</keyword>
<sequence length="146" mass="16654">FNIVQPDIAYFGQKDAQQAIVIKRMVKDLNLPVKIKVLPIVRERNGLAISSRNTYLDRQQRKDATILYNALQTAVGMIQSGYKAPREIKVKMSKMIKLRRSARIDYIKIVDADDFGEVKKIKGHLLIAVAVFFGKTRLIDNVIVRV</sequence>
<evidence type="ECO:0000256" key="2">
    <source>
        <dbReference type="ARBA" id="ARBA00009256"/>
    </source>
</evidence>
<comment type="pathway">
    <text evidence="1">Cofactor biosynthesis; (R)-pantothenate biosynthesis; (R)-pantothenate from (R)-pantoate and beta-alanine: step 1/1.</text>
</comment>
<evidence type="ECO:0000256" key="8">
    <source>
        <dbReference type="ARBA" id="ARBA00048258"/>
    </source>
</evidence>
<keyword evidence="4" id="KW-0436">Ligase</keyword>
<comment type="catalytic activity">
    <reaction evidence="8">
        <text>(R)-pantoate + beta-alanine + ATP = (R)-pantothenate + AMP + diphosphate + H(+)</text>
        <dbReference type="Rhea" id="RHEA:10912"/>
        <dbReference type="ChEBI" id="CHEBI:15378"/>
        <dbReference type="ChEBI" id="CHEBI:15980"/>
        <dbReference type="ChEBI" id="CHEBI:29032"/>
        <dbReference type="ChEBI" id="CHEBI:30616"/>
        <dbReference type="ChEBI" id="CHEBI:33019"/>
        <dbReference type="ChEBI" id="CHEBI:57966"/>
        <dbReference type="ChEBI" id="CHEBI:456215"/>
        <dbReference type="EC" id="6.3.2.1"/>
    </reaction>
</comment>
<dbReference type="Pfam" id="PF02569">
    <property type="entry name" value="Pantoate_ligase"/>
    <property type="match status" value="1"/>
</dbReference>
<evidence type="ECO:0000256" key="1">
    <source>
        <dbReference type="ARBA" id="ARBA00004990"/>
    </source>
</evidence>
<reference evidence="9" key="1">
    <citation type="journal article" date="2014" name="Front. Microbiol.">
        <title>High frequency of phylogenetically diverse reductive dehalogenase-homologous genes in deep subseafloor sedimentary metagenomes.</title>
        <authorList>
            <person name="Kawai M."/>
            <person name="Futagami T."/>
            <person name="Toyoda A."/>
            <person name="Takaki Y."/>
            <person name="Nishi S."/>
            <person name="Hori S."/>
            <person name="Arai W."/>
            <person name="Tsubouchi T."/>
            <person name="Morono Y."/>
            <person name="Uchiyama I."/>
            <person name="Ito T."/>
            <person name="Fujiyama A."/>
            <person name="Inagaki F."/>
            <person name="Takami H."/>
        </authorList>
    </citation>
    <scope>NUCLEOTIDE SEQUENCE</scope>
    <source>
        <strain evidence="9">Expedition CK06-06</strain>
    </source>
</reference>
<dbReference type="InterPro" id="IPR042176">
    <property type="entry name" value="Pantoate_ligase_C"/>
</dbReference>
<dbReference type="GO" id="GO:0005524">
    <property type="term" value="F:ATP binding"/>
    <property type="evidence" value="ECO:0007669"/>
    <property type="project" value="UniProtKB-KW"/>
</dbReference>
<dbReference type="SUPFAM" id="SSF52374">
    <property type="entry name" value="Nucleotidylyl transferase"/>
    <property type="match status" value="1"/>
</dbReference>
<dbReference type="Gene3D" id="3.30.1300.10">
    <property type="entry name" value="Pantoate-beta-alanine ligase, C-terminal domain"/>
    <property type="match status" value="1"/>
</dbReference>
<dbReference type="GO" id="GO:0005829">
    <property type="term" value="C:cytosol"/>
    <property type="evidence" value="ECO:0007669"/>
    <property type="project" value="TreeGrafter"/>
</dbReference>
<dbReference type="EMBL" id="BARS01022895">
    <property type="protein sequence ID" value="GAG05252.1"/>
    <property type="molecule type" value="Genomic_DNA"/>
</dbReference>
<dbReference type="InterPro" id="IPR014729">
    <property type="entry name" value="Rossmann-like_a/b/a_fold"/>
</dbReference>
<dbReference type="InterPro" id="IPR003721">
    <property type="entry name" value="Pantoate_ligase"/>
</dbReference>
<dbReference type="GO" id="GO:0004592">
    <property type="term" value="F:pantoate-beta-alanine ligase activity"/>
    <property type="evidence" value="ECO:0007669"/>
    <property type="project" value="UniProtKB-EC"/>
</dbReference>
<comment type="similarity">
    <text evidence="2">Belongs to the pantothenate synthetase family.</text>
</comment>
<feature type="non-terminal residue" evidence="9">
    <location>
        <position position="1"/>
    </location>
</feature>
<evidence type="ECO:0000256" key="6">
    <source>
        <dbReference type="ARBA" id="ARBA00022741"/>
    </source>
</evidence>
<evidence type="ECO:0000313" key="9">
    <source>
        <dbReference type="EMBL" id="GAG05252.1"/>
    </source>
</evidence>
<dbReference type="GO" id="GO:0015940">
    <property type="term" value="P:pantothenate biosynthetic process"/>
    <property type="evidence" value="ECO:0007669"/>
    <property type="project" value="UniProtKB-UniPathway"/>
</dbReference>
<keyword evidence="6" id="KW-0547">Nucleotide-binding</keyword>
<dbReference type="EC" id="6.3.2.1" evidence="3"/>
<evidence type="ECO:0000256" key="5">
    <source>
        <dbReference type="ARBA" id="ARBA00022655"/>
    </source>
</evidence>
<gene>
    <name evidence="9" type="ORF">S01H1_36534</name>
</gene>
<name>X0V1D3_9ZZZZ</name>
<organism evidence="9">
    <name type="scientific">marine sediment metagenome</name>
    <dbReference type="NCBI Taxonomy" id="412755"/>
    <lineage>
        <taxon>unclassified sequences</taxon>
        <taxon>metagenomes</taxon>
        <taxon>ecological metagenomes</taxon>
    </lineage>
</organism>